<dbReference type="Proteomes" id="UP001373496">
    <property type="component" value="Unassembled WGS sequence"/>
</dbReference>
<feature type="domain" description="PucR C-terminal helix-turn-helix" evidence="2">
    <location>
        <begin position="277"/>
        <end position="328"/>
    </location>
</feature>
<dbReference type="Gene3D" id="1.10.10.2840">
    <property type="entry name" value="PucR C-terminal helix-turn-helix domain"/>
    <property type="match status" value="1"/>
</dbReference>
<comment type="caution">
    <text evidence="3">The sequence shown here is derived from an EMBL/GenBank/DDBJ whole genome shotgun (WGS) entry which is preliminary data.</text>
</comment>
<evidence type="ECO:0000256" key="1">
    <source>
        <dbReference type="SAM" id="MobiDB-lite"/>
    </source>
</evidence>
<protein>
    <submittedName>
        <fullName evidence="3">Helix-turn-helix domain-containing protein</fullName>
    </submittedName>
</protein>
<dbReference type="InterPro" id="IPR042070">
    <property type="entry name" value="PucR_C-HTH_sf"/>
</dbReference>
<gene>
    <name evidence="3" type="ORF">UXQ13_17905</name>
</gene>
<feature type="region of interest" description="Disordered" evidence="1">
    <location>
        <begin position="65"/>
        <end position="89"/>
    </location>
</feature>
<dbReference type="EMBL" id="JBAPLV010000022">
    <property type="protein sequence ID" value="MEI4280353.1"/>
    <property type="molecule type" value="Genomic_DNA"/>
</dbReference>
<evidence type="ECO:0000313" key="3">
    <source>
        <dbReference type="EMBL" id="MEI4280353.1"/>
    </source>
</evidence>
<feature type="region of interest" description="Disordered" evidence="1">
    <location>
        <begin position="342"/>
        <end position="361"/>
    </location>
</feature>
<name>A0ABU8E9N8_9ACTN</name>
<proteinExistence type="predicted"/>
<dbReference type="Pfam" id="PF13556">
    <property type="entry name" value="HTH_30"/>
    <property type="match status" value="1"/>
</dbReference>
<reference evidence="3 4" key="1">
    <citation type="submission" date="2024-03" db="EMBL/GenBank/DDBJ databases">
        <title>Draft genome sequence of Klenkia terrae.</title>
        <authorList>
            <person name="Duangmal K."/>
            <person name="Chantavorakit T."/>
        </authorList>
    </citation>
    <scope>NUCLEOTIDE SEQUENCE [LARGE SCALE GENOMIC DNA]</scope>
    <source>
        <strain evidence="3 4">JCM 17786</strain>
    </source>
</reference>
<evidence type="ECO:0000259" key="2">
    <source>
        <dbReference type="Pfam" id="PF13556"/>
    </source>
</evidence>
<accession>A0ABU8E9N8</accession>
<dbReference type="InterPro" id="IPR025736">
    <property type="entry name" value="PucR_C-HTH_dom"/>
</dbReference>
<feature type="compositionally biased region" description="Low complexity" evidence="1">
    <location>
        <begin position="79"/>
        <end position="89"/>
    </location>
</feature>
<keyword evidence="4" id="KW-1185">Reference proteome</keyword>
<dbReference type="RefSeq" id="WP_225235808.1">
    <property type="nucleotide sequence ID" value="NZ_JBAPLV010000022.1"/>
</dbReference>
<sequence length="361" mass="37190">MQELLGRITRLDPEASLALRVIACFDELSVGGVNTRGLLAAAASLAGCVAGFGQQRPARTVRVTPRGELADGPPPDGPPAGATPAGPGTCVWLERTGPAEANDAIVLERLALAVRLRHDRDAGAPDARRHLAVLVDGDLPADRRRTAAAALGLSTTASYRVVTAPLFAVWAEHPGGPEDVVPTAHGPLHTLVVPAATAVVQAGPSGVGVATTPDHLDHSFRTSVVALRLCGRGATRSVGADAYAGLVSMFAEEPAGAHHPDVQLVAAVDEHPWGAATLDALTTSGSARQAARALGIHHSTLQHRLEIITTTLGFDPLDGLGRLRAGVAHLAWRLQTSRVLDLPAPTAPGRPGEPEPVGPGH</sequence>
<evidence type="ECO:0000313" key="4">
    <source>
        <dbReference type="Proteomes" id="UP001373496"/>
    </source>
</evidence>
<organism evidence="3 4">
    <name type="scientific">Klenkia terrae</name>
    <dbReference type="NCBI Taxonomy" id="1052259"/>
    <lineage>
        <taxon>Bacteria</taxon>
        <taxon>Bacillati</taxon>
        <taxon>Actinomycetota</taxon>
        <taxon>Actinomycetes</taxon>
        <taxon>Geodermatophilales</taxon>
        <taxon>Geodermatophilaceae</taxon>
        <taxon>Klenkia</taxon>
    </lineage>
</organism>